<keyword evidence="7" id="KW-0804">Transcription</keyword>
<dbReference type="GO" id="GO:0005737">
    <property type="term" value="C:cytoplasm"/>
    <property type="evidence" value="ECO:0007669"/>
    <property type="project" value="UniProtKB-SubCell"/>
</dbReference>
<dbReference type="InterPro" id="IPR020449">
    <property type="entry name" value="Tscrpt_reg_AraC-type_HTH"/>
</dbReference>
<accession>A0A2V2YYB4</accession>
<keyword evidence="4" id="KW-0902">Two-component regulatory system</keyword>
<dbReference type="Pfam" id="PF00072">
    <property type="entry name" value="Response_reg"/>
    <property type="match status" value="1"/>
</dbReference>
<evidence type="ECO:0000256" key="8">
    <source>
        <dbReference type="PROSITE-ProRule" id="PRU00169"/>
    </source>
</evidence>
<keyword evidence="12" id="KW-1185">Reference proteome</keyword>
<dbReference type="SUPFAM" id="SSF52172">
    <property type="entry name" value="CheY-like"/>
    <property type="match status" value="1"/>
</dbReference>
<comment type="subcellular location">
    <subcellularLocation>
        <location evidence="1">Cytoplasm</location>
    </subcellularLocation>
</comment>
<dbReference type="InterPro" id="IPR011006">
    <property type="entry name" value="CheY-like_superfamily"/>
</dbReference>
<keyword evidence="6" id="KW-0238">DNA-binding</keyword>
<comment type="caution">
    <text evidence="11">The sequence shown here is derived from an EMBL/GenBank/DDBJ whole genome shotgun (WGS) entry which is preliminary data.</text>
</comment>
<dbReference type="PRINTS" id="PR00032">
    <property type="entry name" value="HTHARAC"/>
</dbReference>
<keyword evidence="3 8" id="KW-0597">Phosphoprotein</keyword>
<name>A0A2V2YYB4_9BACL</name>
<evidence type="ECO:0000256" key="4">
    <source>
        <dbReference type="ARBA" id="ARBA00023012"/>
    </source>
</evidence>
<dbReference type="OrthoDB" id="9794370at2"/>
<evidence type="ECO:0000256" key="7">
    <source>
        <dbReference type="ARBA" id="ARBA00023163"/>
    </source>
</evidence>
<evidence type="ECO:0000256" key="3">
    <source>
        <dbReference type="ARBA" id="ARBA00022553"/>
    </source>
</evidence>
<dbReference type="InterPro" id="IPR041522">
    <property type="entry name" value="CdaR_GGDEF"/>
</dbReference>
<protein>
    <submittedName>
        <fullName evidence="11">Helix-turn-helix protein</fullName>
    </submittedName>
</protein>
<dbReference type="SMART" id="SM00342">
    <property type="entry name" value="HTH_ARAC"/>
    <property type="match status" value="1"/>
</dbReference>
<organism evidence="11 12">
    <name type="scientific">Paenibacillus cellulosilyticus</name>
    <dbReference type="NCBI Taxonomy" id="375489"/>
    <lineage>
        <taxon>Bacteria</taxon>
        <taxon>Bacillati</taxon>
        <taxon>Bacillota</taxon>
        <taxon>Bacilli</taxon>
        <taxon>Bacillales</taxon>
        <taxon>Paenibacillaceae</taxon>
        <taxon>Paenibacillus</taxon>
    </lineage>
</organism>
<feature type="domain" description="Response regulatory" evidence="10">
    <location>
        <begin position="2"/>
        <end position="119"/>
    </location>
</feature>
<evidence type="ECO:0000256" key="6">
    <source>
        <dbReference type="ARBA" id="ARBA00023125"/>
    </source>
</evidence>
<dbReference type="Pfam" id="PF12833">
    <property type="entry name" value="HTH_18"/>
    <property type="match status" value="1"/>
</dbReference>
<evidence type="ECO:0000256" key="5">
    <source>
        <dbReference type="ARBA" id="ARBA00023015"/>
    </source>
</evidence>
<dbReference type="InterPro" id="IPR051552">
    <property type="entry name" value="HptR"/>
</dbReference>
<dbReference type="GO" id="GO:0043565">
    <property type="term" value="F:sequence-specific DNA binding"/>
    <property type="evidence" value="ECO:0007669"/>
    <property type="project" value="InterPro"/>
</dbReference>
<dbReference type="CDD" id="cd17536">
    <property type="entry name" value="REC_YesN-like"/>
    <property type="match status" value="1"/>
</dbReference>
<dbReference type="GO" id="GO:0003700">
    <property type="term" value="F:DNA-binding transcription factor activity"/>
    <property type="evidence" value="ECO:0007669"/>
    <property type="project" value="InterPro"/>
</dbReference>
<feature type="modified residue" description="4-aspartylphosphate" evidence="8">
    <location>
        <position position="54"/>
    </location>
</feature>
<dbReference type="RefSeq" id="WP_110042507.1">
    <property type="nucleotide sequence ID" value="NZ_CP054612.1"/>
</dbReference>
<dbReference type="PANTHER" id="PTHR42713:SF3">
    <property type="entry name" value="TRANSCRIPTIONAL REGULATORY PROTEIN HPTR"/>
    <property type="match status" value="1"/>
</dbReference>
<dbReference type="PROSITE" id="PS50110">
    <property type="entry name" value="RESPONSE_REGULATORY"/>
    <property type="match status" value="1"/>
</dbReference>
<evidence type="ECO:0000259" key="10">
    <source>
        <dbReference type="PROSITE" id="PS50110"/>
    </source>
</evidence>
<keyword evidence="2" id="KW-0963">Cytoplasm</keyword>
<dbReference type="PANTHER" id="PTHR42713">
    <property type="entry name" value="HISTIDINE KINASE-RELATED"/>
    <property type="match status" value="1"/>
</dbReference>
<gene>
    <name evidence="11" type="ORF">DFQ01_102140</name>
</gene>
<keyword evidence="5" id="KW-0805">Transcription regulation</keyword>
<evidence type="ECO:0000259" key="9">
    <source>
        <dbReference type="PROSITE" id="PS01124"/>
    </source>
</evidence>
<dbReference type="InterPro" id="IPR009057">
    <property type="entry name" value="Homeodomain-like_sf"/>
</dbReference>
<dbReference type="EMBL" id="QGTQ01000002">
    <property type="protein sequence ID" value="PWW07248.1"/>
    <property type="molecule type" value="Genomic_DNA"/>
</dbReference>
<dbReference type="Gene3D" id="1.10.10.60">
    <property type="entry name" value="Homeodomain-like"/>
    <property type="match status" value="2"/>
</dbReference>
<evidence type="ECO:0000256" key="1">
    <source>
        <dbReference type="ARBA" id="ARBA00004496"/>
    </source>
</evidence>
<dbReference type="InterPro" id="IPR001789">
    <property type="entry name" value="Sig_transdc_resp-reg_receiver"/>
</dbReference>
<proteinExistence type="predicted"/>
<dbReference type="InterPro" id="IPR018060">
    <property type="entry name" value="HTH_AraC"/>
</dbReference>
<dbReference type="Gene3D" id="3.40.50.2300">
    <property type="match status" value="1"/>
</dbReference>
<evidence type="ECO:0000313" key="12">
    <source>
        <dbReference type="Proteomes" id="UP000246635"/>
    </source>
</evidence>
<dbReference type="SMART" id="SM00448">
    <property type="entry name" value="REC"/>
    <property type="match status" value="1"/>
</dbReference>
<dbReference type="SUPFAM" id="SSF46689">
    <property type="entry name" value="Homeodomain-like"/>
    <property type="match status" value="1"/>
</dbReference>
<sequence>MRFLIVDDERTVHEQLTALIPWEQLGWQIVGHAYDGEDARRLAEQLMPNIIVTDIRMPMMDGLGLLEWLQESNHPAKVIVLSGYGDFDYTRTAFKRDAYDYLLKPIKEAELLTVLGRAVDELRQEHQSQSDRINEKAVLNQGLVLMHDELFMQAAVTGQLDENELYVRAEQLMIALPDGRYTTIVVKILEADEQIQQRYGGDRNTFLFAARNMIQETVGKQTLVFRNLQKAAEFVILLSHQARPIEWLASDLDKLRSSAERYLRVRLKIGASAPKQRISKLAAAYAEAVQALESLRLGGEETVAIYGQATSAAANHVKPIESWQEVNMLLDMFLGTGALREEGLLLDKLNEAFSSAMLAKMSATEWKKAASELLAKLEFAGGHDETALQQLNEARTCIQEVRTEQARQAIRTLLQDRLIKASSATRMKNGRQLMEVVKQYIDLNYRDVTLDDIAQKFYMNKNYFCSLFKSTIGESFVEYLTAMRMEHSKRLLEQSELKTYEIADYVGYSDQRYFSQVFRKHTGMKPTEYRQFARHQAE</sequence>
<dbReference type="Proteomes" id="UP000246635">
    <property type="component" value="Unassembled WGS sequence"/>
</dbReference>
<evidence type="ECO:0000256" key="2">
    <source>
        <dbReference type="ARBA" id="ARBA00022490"/>
    </source>
</evidence>
<feature type="domain" description="HTH araC/xylS-type" evidence="9">
    <location>
        <begin position="435"/>
        <end position="532"/>
    </location>
</feature>
<dbReference type="Pfam" id="PF17853">
    <property type="entry name" value="GGDEF_2"/>
    <property type="match status" value="1"/>
</dbReference>
<evidence type="ECO:0000313" key="11">
    <source>
        <dbReference type="EMBL" id="PWW07248.1"/>
    </source>
</evidence>
<dbReference type="GO" id="GO:0000160">
    <property type="term" value="P:phosphorelay signal transduction system"/>
    <property type="evidence" value="ECO:0007669"/>
    <property type="project" value="UniProtKB-KW"/>
</dbReference>
<dbReference type="AlphaFoldDB" id="A0A2V2YYB4"/>
<dbReference type="PROSITE" id="PS01124">
    <property type="entry name" value="HTH_ARAC_FAMILY_2"/>
    <property type="match status" value="1"/>
</dbReference>
<reference evidence="11 12" key="1">
    <citation type="submission" date="2018-05" db="EMBL/GenBank/DDBJ databases">
        <title>Genomic Encyclopedia of Type Strains, Phase III (KMG-III): the genomes of soil and plant-associated and newly described type strains.</title>
        <authorList>
            <person name="Whitman W."/>
        </authorList>
    </citation>
    <scope>NUCLEOTIDE SEQUENCE [LARGE SCALE GENOMIC DNA]</scope>
    <source>
        <strain evidence="11 12">CECT 5696</strain>
    </source>
</reference>